<feature type="coiled-coil region" evidence="5">
    <location>
        <begin position="282"/>
        <end position="309"/>
    </location>
</feature>
<keyword evidence="1" id="KW-0479">Metal-binding</keyword>
<evidence type="ECO:0000256" key="6">
    <source>
        <dbReference type="SAM" id="MobiDB-lite"/>
    </source>
</evidence>
<dbReference type="SMART" id="SM00586">
    <property type="entry name" value="ZnF_DBF"/>
    <property type="match status" value="1"/>
</dbReference>
<name>A0ABM1MAK8_NICVS</name>
<proteinExistence type="predicted"/>
<evidence type="ECO:0000313" key="8">
    <source>
        <dbReference type="Proteomes" id="UP000695000"/>
    </source>
</evidence>
<evidence type="ECO:0000256" key="2">
    <source>
        <dbReference type="ARBA" id="ARBA00022771"/>
    </source>
</evidence>
<dbReference type="RefSeq" id="XP_017771608.1">
    <property type="nucleotide sequence ID" value="XM_017916119.1"/>
</dbReference>
<feature type="compositionally biased region" description="Low complexity" evidence="6">
    <location>
        <begin position="724"/>
        <end position="735"/>
    </location>
</feature>
<feature type="region of interest" description="Disordered" evidence="6">
    <location>
        <begin position="1096"/>
        <end position="1212"/>
    </location>
</feature>
<dbReference type="GeneID" id="108559006"/>
<feature type="region of interest" description="Disordered" evidence="6">
    <location>
        <begin position="94"/>
        <end position="136"/>
    </location>
</feature>
<reference evidence="9" key="1">
    <citation type="submission" date="2025-08" db="UniProtKB">
        <authorList>
            <consortium name="RefSeq"/>
        </authorList>
    </citation>
    <scope>IDENTIFICATION</scope>
    <source>
        <tissue evidence="9">Whole Larva</tissue>
    </source>
</reference>
<gene>
    <name evidence="9" type="primary">LOC108559006</name>
</gene>
<keyword evidence="8" id="KW-1185">Reference proteome</keyword>
<dbReference type="SUPFAM" id="SSF52113">
    <property type="entry name" value="BRCT domain"/>
    <property type="match status" value="1"/>
</dbReference>
<feature type="domain" description="DBF4-type" evidence="7">
    <location>
        <begin position="351"/>
        <end position="400"/>
    </location>
</feature>
<dbReference type="InterPro" id="IPR036420">
    <property type="entry name" value="BRCT_dom_sf"/>
</dbReference>
<feature type="compositionally biased region" description="Basic residues" evidence="6">
    <location>
        <begin position="1113"/>
        <end position="1122"/>
    </location>
</feature>
<feature type="compositionally biased region" description="Acidic residues" evidence="6">
    <location>
        <begin position="654"/>
        <end position="671"/>
    </location>
</feature>
<feature type="compositionally biased region" description="Basic and acidic residues" evidence="6">
    <location>
        <begin position="488"/>
        <end position="503"/>
    </location>
</feature>
<feature type="compositionally biased region" description="Polar residues" evidence="6">
    <location>
        <begin position="593"/>
        <end position="606"/>
    </location>
</feature>
<feature type="region of interest" description="Disordered" evidence="6">
    <location>
        <begin position="429"/>
        <end position="451"/>
    </location>
</feature>
<dbReference type="PROSITE" id="PS51265">
    <property type="entry name" value="ZF_DBF4"/>
    <property type="match status" value="1"/>
</dbReference>
<organism evidence="8 9">
    <name type="scientific">Nicrophorus vespilloides</name>
    <name type="common">Boreal carrion beetle</name>
    <dbReference type="NCBI Taxonomy" id="110193"/>
    <lineage>
        <taxon>Eukaryota</taxon>
        <taxon>Metazoa</taxon>
        <taxon>Ecdysozoa</taxon>
        <taxon>Arthropoda</taxon>
        <taxon>Hexapoda</taxon>
        <taxon>Insecta</taxon>
        <taxon>Pterygota</taxon>
        <taxon>Neoptera</taxon>
        <taxon>Endopterygota</taxon>
        <taxon>Coleoptera</taxon>
        <taxon>Polyphaga</taxon>
        <taxon>Staphyliniformia</taxon>
        <taxon>Silphidae</taxon>
        <taxon>Nicrophorinae</taxon>
        <taxon>Nicrophorus</taxon>
    </lineage>
</organism>
<dbReference type="InterPro" id="IPR006572">
    <property type="entry name" value="Znf_DBF"/>
</dbReference>
<dbReference type="PANTHER" id="PTHR15375:SF26">
    <property type="entry name" value="PROTEIN CHIFFON"/>
    <property type="match status" value="1"/>
</dbReference>
<dbReference type="Gene3D" id="6.10.250.3410">
    <property type="entry name" value="DBF zinc finger"/>
    <property type="match status" value="1"/>
</dbReference>
<sequence length="1307" mass="147378">MVSSSNGEKKDDDAADADGATTATTATTIQLNKSPVTLVPGTKPLKNYRFYLDVKSHITSSKLESKIKELGGVLELFLVKEVTHVVTDKEVWENASKGGGSIPKTPQTPSSHQSCSYSDHGTPEHSNAPNRGGRPKTRADAMLERARKTTPVTVVAKDPLVQAKQWGVKVCSAEIVLQWLEKVSEALRKRISSSYHLQHNRRYKVVELKAPYVKYEAFDRKHRPVFKELRNWPTFNFAAHPGSKGLVHQIYSADEQNNMTRRPRLAPPQELLFTRGIGAAEAAAAIASKDEAAATAEEEEEEAASLATAATIASLHKRTHRNSVVTEQQHHLQLQHQHQQRQELQFPLQPQSPLSGFCEVCRIDYKDIEVHIFDSKHIAFVKDESNFVELDKLIKDSASLESFLKSNGIDEIESSPPSPNALPNTITITPQTTSELPPKMPRTRTSSLCDREKSNCPLAPIVNERLLRTTRRAALANNLIANTADEEPPVKPEGAKEVRELRSAHKNTTPKTTTAVSQNSETWDSGRPKRSCNLKQKRLHSSDDDDDDDDDDDKEEEEMDVRVRRPKVRQEDDDEVNRQRQSRIAFEPRTFYKVNQATTSGQSTSKVAFKEQQEEANAKNKSAIIVKFRRMRTSELKQLNNEAENFLFPKREDESDDDDDEGRHDDDDDIDAVCPDTTASTARGETSMAIISDVEEEEEQFHERRRRRREQIVMNMDEDEQEVTSSPDNSSSSPSTKKRKKRMTHAEAFIQDNKKYYKFETPGSRLRHQGTFMPTAKAVTRGNGAKLAADGRRAAATITKEQEESKTRTTIAKKDNAAARRTRRRRSSSSCVGVGGGADDDGDSGRLNLKELQFAFERVPKSEPWYQTFSRQDQGEEYYTCFSDSGYWKPFLLPYEMGPIPPLDPKVCISSYRQLKKHILEEVASNSAGGCSTPDSCSNEEETTATTLAHSEDSNSLDDCCAAPTKRGRRRRGCGGVGGGVVSGRNPRKSPRQHASTLAILSSLMPHRKKRERERERSSRNLLQVIPESKPEEMEATVDGERKKVGGDNIDDILSGAMDALGHFDHIDIQSEEEVSLRFTSNAIDSLQDYENYKHLENNKSGHLRRCYSPGKKPGRKKKKNRTGWPNKNNRSKHRKEVVHEDDSAPTEEDEDEDEEDDKDEEEEVQQQPQPPVNNRKTLTDQSVHKKSSESSKKSESVVVALDEEERPLSDRAIDLDRWDNAEKVLTAKVSNHKEPQQATVVRMQKIVDLDGGGGRGVEDLKSTNNRRLRSSSSPHRTNIKRQRRMPASPRSPRVLRKPRGRWYRER</sequence>
<evidence type="ECO:0000256" key="1">
    <source>
        <dbReference type="ARBA" id="ARBA00022723"/>
    </source>
</evidence>
<evidence type="ECO:0000256" key="4">
    <source>
        <dbReference type="PROSITE-ProRule" id="PRU00600"/>
    </source>
</evidence>
<keyword evidence="3" id="KW-0862">Zinc</keyword>
<feature type="region of interest" description="Disordered" evidence="6">
    <location>
        <begin position="1250"/>
        <end position="1307"/>
    </location>
</feature>
<dbReference type="Proteomes" id="UP000695000">
    <property type="component" value="Unplaced"/>
</dbReference>
<feature type="region of interest" description="Disordered" evidence="6">
    <location>
        <begin position="484"/>
        <end position="619"/>
    </location>
</feature>
<feature type="compositionally biased region" description="Acidic residues" evidence="6">
    <location>
        <begin position="543"/>
        <end position="559"/>
    </location>
</feature>
<feature type="region of interest" description="Disordered" evidence="6">
    <location>
        <begin position="926"/>
        <end position="995"/>
    </location>
</feature>
<accession>A0ABM1MAK8</accession>
<dbReference type="Pfam" id="PF00533">
    <property type="entry name" value="BRCT"/>
    <property type="match status" value="1"/>
</dbReference>
<feature type="compositionally biased region" description="Polar residues" evidence="6">
    <location>
        <begin position="506"/>
        <end position="523"/>
    </location>
</feature>
<feature type="region of interest" description="Disordered" evidence="6">
    <location>
        <begin position="638"/>
        <end position="744"/>
    </location>
</feature>
<feature type="compositionally biased region" description="Polar residues" evidence="6">
    <location>
        <begin position="926"/>
        <end position="937"/>
    </location>
</feature>
<feature type="compositionally biased region" description="Polar residues" evidence="6">
    <location>
        <begin position="1173"/>
        <end position="1182"/>
    </location>
</feature>
<feature type="compositionally biased region" description="Basic residues" evidence="6">
    <location>
        <begin position="528"/>
        <end position="539"/>
    </location>
</feature>
<protein>
    <submittedName>
        <fullName evidence="9">Protein chiffon isoform X1</fullName>
    </submittedName>
</protein>
<feature type="compositionally biased region" description="Basic and acidic residues" evidence="6">
    <location>
        <begin position="1183"/>
        <end position="1196"/>
    </location>
</feature>
<evidence type="ECO:0000256" key="5">
    <source>
        <dbReference type="SAM" id="Coils"/>
    </source>
</evidence>
<dbReference type="InterPro" id="IPR051590">
    <property type="entry name" value="Replication_Regulatory_Kinase"/>
</dbReference>
<dbReference type="Pfam" id="PF07535">
    <property type="entry name" value="zf-DBF"/>
    <property type="match status" value="1"/>
</dbReference>
<feature type="region of interest" description="Disordered" evidence="6">
    <location>
        <begin position="1"/>
        <end position="26"/>
    </location>
</feature>
<feature type="compositionally biased region" description="Low complexity" evidence="6">
    <location>
        <begin position="17"/>
        <end position="26"/>
    </location>
</feature>
<feature type="region of interest" description="Disordered" evidence="6">
    <location>
        <begin position="803"/>
        <end position="844"/>
    </location>
</feature>
<keyword evidence="2 4" id="KW-0863">Zinc-finger</keyword>
<feature type="compositionally biased region" description="Acidic residues" evidence="6">
    <location>
        <begin position="1144"/>
        <end position="1165"/>
    </location>
</feature>
<keyword evidence="5" id="KW-0175">Coiled coil</keyword>
<dbReference type="CDD" id="cd00027">
    <property type="entry name" value="BRCT"/>
    <property type="match status" value="1"/>
</dbReference>
<feature type="compositionally biased region" description="Basic and acidic residues" evidence="6">
    <location>
        <begin position="803"/>
        <end position="818"/>
    </location>
</feature>
<feature type="compositionally biased region" description="Basic and acidic residues" evidence="6">
    <location>
        <begin position="608"/>
        <end position="618"/>
    </location>
</feature>
<dbReference type="InterPro" id="IPR001357">
    <property type="entry name" value="BRCT_dom"/>
</dbReference>
<evidence type="ECO:0000259" key="7">
    <source>
        <dbReference type="PROSITE" id="PS51265"/>
    </source>
</evidence>
<dbReference type="PANTHER" id="PTHR15375">
    <property type="entry name" value="ACTIVATOR OF S-PHASE KINASE-RELATED"/>
    <property type="match status" value="1"/>
</dbReference>
<feature type="compositionally biased region" description="Polar residues" evidence="6">
    <location>
        <begin position="104"/>
        <end position="129"/>
    </location>
</feature>
<feature type="compositionally biased region" description="Basic residues" evidence="6">
    <location>
        <begin position="1294"/>
        <end position="1307"/>
    </location>
</feature>
<evidence type="ECO:0000313" key="9">
    <source>
        <dbReference type="RefSeq" id="XP_017771608.1"/>
    </source>
</evidence>
<evidence type="ECO:0000256" key="3">
    <source>
        <dbReference type="ARBA" id="ARBA00022833"/>
    </source>
</evidence>
<dbReference type="InterPro" id="IPR038545">
    <property type="entry name" value="Znf_DBF_sf"/>
</dbReference>